<dbReference type="PROSITE" id="PS50930">
    <property type="entry name" value="HTH_LYTTR"/>
    <property type="match status" value="1"/>
</dbReference>
<protein>
    <submittedName>
        <fullName evidence="3">LytR/AlgR family response regulator transcription factor</fullName>
    </submittedName>
</protein>
<evidence type="ECO:0000259" key="2">
    <source>
        <dbReference type="PROSITE" id="PS50930"/>
    </source>
</evidence>
<dbReference type="RefSeq" id="WP_138730792.1">
    <property type="nucleotide sequence ID" value="NZ_SRMP02000016.1"/>
</dbReference>
<reference evidence="3 4" key="1">
    <citation type="submission" date="2024-12" db="EMBL/GenBank/DDBJ databases">
        <authorList>
            <person name="Hu S."/>
        </authorList>
    </citation>
    <scope>NUCLEOTIDE SEQUENCE [LARGE SCALE GENOMIC DNA]</scope>
    <source>
        <strain evidence="3 4">P-25</strain>
    </source>
</reference>
<dbReference type="InterPro" id="IPR007492">
    <property type="entry name" value="LytTR_DNA-bd_dom"/>
</dbReference>
<feature type="transmembrane region" description="Helical" evidence="1">
    <location>
        <begin position="81"/>
        <end position="103"/>
    </location>
</feature>
<evidence type="ECO:0000313" key="3">
    <source>
        <dbReference type="EMBL" id="MFN0291950.1"/>
    </source>
</evidence>
<evidence type="ECO:0000313" key="4">
    <source>
        <dbReference type="Proteomes" id="UP001517367"/>
    </source>
</evidence>
<name>A0ABW9JI53_9SPHI</name>
<accession>A0ABW9JI53</accession>
<dbReference type="EMBL" id="SRMP02000016">
    <property type="protein sequence ID" value="MFN0291950.1"/>
    <property type="molecule type" value="Genomic_DNA"/>
</dbReference>
<keyword evidence="4" id="KW-1185">Reference proteome</keyword>
<organism evidence="3 4">
    <name type="scientific">Pedobacter helvus</name>
    <dbReference type="NCBI Taxonomy" id="2563444"/>
    <lineage>
        <taxon>Bacteria</taxon>
        <taxon>Pseudomonadati</taxon>
        <taxon>Bacteroidota</taxon>
        <taxon>Sphingobacteriia</taxon>
        <taxon>Sphingobacteriales</taxon>
        <taxon>Sphingobacteriaceae</taxon>
        <taxon>Pedobacter</taxon>
    </lineage>
</organism>
<feature type="transmembrane region" description="Helical" evidence="1">
    <location>
        <begin position="123"/>
        <end position="145"/>
    </location>
</feature>
<gene>
    <name evidence="3" type="ORF">E5L68_011150</name>
</gene>
<feature type="transmembrane region" description="Helical" evidence="1">
    <location>
        <begin position="42"/>
        <end position="60"/>
    </location>
</feature>
<dbReference type="Gene3D" id="2.40.50.1020">
    <property type="entry name" value="LytTr DNA-binding domain"/>
    <property type="match status" value="1"/>
</dbReference>
<sequence length="286" mass="33119">MVREVVYFSRWVLAVLAIVVSHHVVAGTQDKGTLEIIRQLNYYVAMAFSWPFTYLLMWWIHFCIKRLDVAVPWQVYWQRRLVLQLLLCVGLVILVDLLVVRLYFWVFDNDFSASGYMRTELLIILWMVLFMNSGYTAWFFSRNYFHGLRVNRHLKENLDRMVLSQGASPIRIDARLGNKLLQVSLDEVACFERHENIGHVHLKTGKVYVVEMTMPALLEMLEGKGFFQINRSVLISLSVVYGFEKFGRAQGIVLLVEGVGLEVSLVVSRSRMNAFREALANFGNSI</sequence>
<dbReference type="Pfam" id="PF04397">
    <property type="entry name" value="LytTR"/>
    <property type="match status" value="1"/>
</dbReference>
<dbReference type="Proteomes" id="UP001517367">
    <property type="component" value="Unassembled WGS sequence"/>
</dbReference>
<dbReference type="SMART" id="SM00850">
    <property type="entry name" value="LytTR"/>
    <property type="match status" value="1"/>
</dbReference>
<proteinExistence type="predicted"/>
<comment type="caution">
    <text evidence="3">The sequence shown here is derived from an EMBL/GenBank/DDBJ whole genome shotgun (WGS) entry which is preliminary data.</text>
</comment>
<evidence type="ECO:0000256" key="1">
    <source>
        <dbReference type="SAM" id="Phobius"/>
    </source>
</evidence>
<keyword evidence="1" id="KW-0812">Transmembrane</keyword>
<feature type="domain" description="HTH LytTR-type" evidence="2">
    <location>
        <begin position="172"/>
        <end position="281"/>
    </location>
</feature>
<keyword evidence="1" id="KW-0472">Membrane</keyword>
<keyword evidence="1" id="KW-1133">Transmembrane helix</keyword>